<feature type="domain" description="Glycosyltransferase 2-like" evidence="1">
    <location>
        <begin position="8"/>
        <end position="165"/>
    </location>
</feature>
<keyword evidence="2" id="KW-0808">Transferase</keyword>
<dbReference type="GO" id="GO:0016740">
    <property type="term" value="F:transferase activity"/>
    <property type="evidence" value="ECO:0007669"/>
    <property type="project" value="UniProtKB-KW"/>
</dbReference>
<proteinExistence type="predicted"/>
<evidence type="ECO:0000259" key="1">
    <source>
        <dbReference type="Pfam" id="PF00535"/>
    </source>
</evidence>
<dbReference type="InterPro" id="IPR029044">
    <property type="entry name" value="Nucleotide-diphossugar_trans"/>
</dbReference>
<gene>
    <name evidence="2" type="ORF">LPB04_09540</name>
</gene>
<name>A0A7L9UBH2_9BURK</name>
<keyword evidence="3" id="KW-1185">Reference proteome</keyword>
<dbReference type="Pfam" id="PF00535">
    <property type="entry name" value="Glycos_transf_2"/>
    <property type="match status" value="1"/>
</dbReference>
<dbReference type="AlphaFoldDB" id="A0A7L9UBH2"/>
<accession>A0A7L9UBH2</accession>
<dbReference type="RefSeq" id="WP_193688440.1">
    <property type="nucleotide sequence ID" value="NZ_CP062941.1"/>
</dbReference>
<dbReference type="Proteomes" id="UP000593875">
    <property type="component" value="Chromosome"/>
</dbReference>
<dbReference type="EMBL" id="CP062941">
    <property type="protein sequence ID" value="QOL51466.1"/>
    <property type="molecule type" value="Genomic_DNA"/>
</dbReference>
<dbReference type="KEGG" id="mlir:LPB04_09540"/>
<evidence type="ECO:0000313" key="2">
    <source>
        <dbReference type="EMBL" id="QOL51466.1"/>
    </source>
</evidence>
<dbReference type="Gene3D" id="3.90.550.10">
    <property type="entry name" value="Spore Coat Polysaccharide Biosynthesis Protein SpsA, Chain A"/>
    <property type="match status" value="1"/>
</dbReference>
<sequence>MKTDPVVSAVITMHGEGILAHRTLLSIQRCREYAEARGLRTEFVITLDNATAETRRVITSHPALRDDDQVHEINFRDLSLSRNFAIEKARGEYVGTFDGDDYFSKNWIERCVRGIEENGPTTIYHPELMVAFGELNAYWWQPDQLSKYYTPECLLTMNLWNACAFAKRSVFLEYPYQVSRPGESGFGYEDWLWNCDTIAAGYVHRTAPETIRFERRKSNGSLNVAHQRTGAVIRPSAFFDQV</sequence>
<evidence type="ECO:0000313" key="3">
    <source>
        <dbReference type="Proteomes" id="UP000593875"/>
    </source>
</evidence>
<dbReference type="SUPFAM" id="SSF53448">
    <property type="entry name" value="Nucleotide-diphospho-sugar transferases"/>
    <property type="match status" value="1"/>
</dbReference>
<organism evidence="2 3">
    <name type="scientific">Massilia litorea</name>
    <dbReference type="NCBI Taxonomy" id="2769491"/>
    <lineage>
        <taxon>Bacteria</taxon>
        <taxon>Pseudomonadati</taxon>
        <taxon>Pseudomonadota</taxon>
        <taxon>Betaproteobacteria</taxon>
        <taxon>Burkholderiales</taxon>
        <taxon>Oxalobacteraceae</taxon>
        <taxon>Telluria group</taxon>
        <taxon>Massilia</taxon>
    </lineage>
</organism>
<dbReference type="InterPro" id="IPR001173">
    <property type="entry name" value="Glyco_trans_2-like"/>
</dbReference>
<reference evidence="2 3" key="1">
    <citation type="submission" date="2020-10" db="EMBL/GenBank/DDBJ databases">
        <title>Genome sequencing of Massilia sp. LPB0304.</title>
        <authorList>
            <person name="Kim J."/>
        </authorList>
    </citation>
    <scope>NUCLEOTIDE SEQUENCE [LARGE SCALE GENOMIC DNA]</scope>
    <source>
        <strain evidence="2 3">LPB0304</strain>
    </source>
</reference>
<dbReference type="CDD" id="cd00761">
    <property type="entry name" value="Glyco_tranf_GTA_type"/>
    <property type="match status" value="1"/>
</dbReference>
<protein>
    <submittedName>
        <fullName evidence="2">Glycosyltransferase family 2 protein</fullName>
    </submittedName>
</protein>